<dbReference type="Gene3D" id="3.60.21.10">
    <property type="match status" value="2"/>
</dbReference>
<evidence type="ECO:0000256" key="6">
    <source>
        <dbReference type="RuleBase" id="RU004273"/>
    </source>
</evidence>
<dbReference type="GO" id="GO:0000082">
    <property type="term" value="P:G1/S transition of mitotic cell cycle"/>
    <property type="evidence" value="ECO:0007669"/>
    <property type="project" value="EnsemblFungi"/>
</dbReference>
<name>A0A167YM93_9HYPO</name>
<dbReference type="GO" id="GO:0035556">
    <property type="term" value="P:intracellular signal transduction"/>
    <property type="evidence" value="ECO:0007669"/>
    <property type="project" value="EnsemblFungi"/>
</dbReference>
<dbReference type="GO" id="GO:0034599">
    <property type="term" value="P:cellular response to oxidative stress"/>
    <property type="evidence" value="ECO:0007669"/>
    <property type="project" value="EnsemblFungi"/>
</dbReference>
<dbReference type="InterPro" id="IPR047129">
    <property type="entry name" value="PPA2-like"/>
</dbReference>
<accession>A0A167YM93</accession>
<dbReference type="STRING" id="1081109.A0A167YM93"/>
<proteinExistence type="inferred from homology"/>
<dbReference type="EC" id="3.1.3.16" evidence="6"/>
<keyword evidence="2 6" id="KW-0378">Hydrolase</keyword>
<dbReference type="CDD" id="cd07415">
    <property type="entry name" value="MPP_PP2A_PP4_PP6"/>
    <property type="match status" value="1"/>
</dbReference>
<dbReference type="PIRSF" id="PIRSF033096">
    <property type="entry name" value="PPPtase_5"/>
    <property type="match status" value="1"/>
</dbReference>
<dbReference type="PRINTS" id="PR00114">
    <property type="entry name" value="STPHPHTASE"/>
</dbReference>
<dbReference type="GO" id="GO:0006281">
    <property type="term" value="P:DNA repair"/>
    <property type="evidence" value="ECO:0007669"/>
    <property type="project" value="EnsemblFungi"/>
</dbReference>
<comment type="caution">
    <text evidence="9">The sequence shown here is derived from an EMBL/GenBank/DDBJ whole genome shotgun (WGS) entry which is preliminary data.</text>
</comment>
<keyword evidence="10" id="KW-1185">Reference proteome</keyword>
<dbReference type="EMBL" id="AZGY01000018">
    <property type="protein sequence ID" value="KZZ91521.1"/>
    <property type="molecule type" value="Genomic_DNA"/>
</dbReference>
<evidence type="ECO:0000256" key="2">
    <source>
        <dbReference type="ARBA" id="ARBA00022801"/>
    </source>
</evidence>
<evidence type="ECO:0000313" key="10">
    <source>
        <dbReference type="Proteomes" id="UP000078544"/>
    </source>
</evidence>
<keyword evidence="3" id="KW-0464">Manganese</keyword>
<evidence type="ECO:0000259" key="8">
    <source>
        <dbReference type="PROSITE" id="PS00125"/>
    </source>
</evidence>
<evidence type="ECO:0000313" key="9">
    <source>
        <dbReference type="EMBL" id="KZZ91521.1"/>
    </source>
</evidence>
<dbReference type="InterPro" id="IPR006186">
    <property type="entry name" value="Ser/Thr-sp_prot-phosphatase"/>
</dbReference>
<dbReference type="InterPro" id="IPR004843">
    <property type="entry name" value="Calcineurin-like_PHP"/>
</dbReference>
<dbReference type="GO" id="GO:1903432">
    <property type="term" value="P:regulation of TORC1 signaling"/>
    <property type="evidence" value="ECO:0007669"/>
    <property type="project" value="EnsemblFungi"/>
</dbReference>
<comment type="catalytic activity">
    <reaction evidence="4 6">
        <text>O-phospho-L-threonyl-[protein] + H2O = L-threonyl-[protein] + phosphate</text>
        <dbReference type="Rhea" id="RHEA:47004"/>
        <dbReference type="Rhea" id="RHEA-COMP:11060"/>
        <dbReference type="Rhea" id="RHEA-COMP:11605"/>
        <dbReference type="ChEBI" id="CHEBI:15377"/>
        <dbReference type="ChEBI" id="CHEBI:30013"/>
        <dbReference type="ChEBI" id="CHEBI:43474"/>
        <dbReference type="ChEBI" id="CHEBI:61977"/>
        <dbReference type="EC" id="3.1.3.16"/>
    </reaction>
</comment>
<evidence type="ECO:0000256" key="1">
    <source>
        <dbReference type="ARBA" id="ARBA00022723"/>
    </source>
</evidence>
<dbReference type="GO" id="GO:0000159">
    <property type="term" value="C:protein phosphatase type 2A complex"/>
    <property type="evidence" value="ECO:0007669"/>
    <property type="project" value="EnsemblFungi"/>
</dbReference>
<dbReference type="GO" id="GO:0005737">
    <property type="term" value="C:cytoplasm"/>
    <property type="evidence" value="ECO:0007669"/>
    <property type="project" value="EnsemblFungi"/>
</dbReference>
<dbReference type="OrthoDB" id="1930084at2759"/>
<sequence length="388" mass="42673">MATNVPRPGPANLGPNAGLDEWLEEAKQCHYLPERAMKELCEKVKEILMEVCGDIHGQFYDLLELFRVSGGMPGENNAQAPKTATTVITSADIEPPTEITNPKLRKALRSASGNTGGPDDEADGDAGADVPASPRRPGSALSGANVTSAQSAETRFIFLGDFVDRGYFSLETFTLLMCLKAKYPDRIVLVRGNHESRQITQVYGFYEECQQKYGNASVWKACCHVFDFLVLAAIVDGEVLCVHGGLSPEIRTIDQIRVVARAQEIPHEGAFCDLVWSDPEDVETWAISPRGAGWLFGDKVATEFNHVNGLKLIARAHQLVNEGYKYHFAENSVVTVWSAPNYCYRCGNVASIMTVDKDLNPKFSIFSAVPDDLRHVPASRRGPSDYFL</sequence>
<dbReference type="Proteomes" id="UP000078544">
    <property type="component" value="Unassembled WGS sequence"/>
</dbReference>
<dbReference type="GO" id="GO:0032956">
    <property type="term" value="P:regulation of actin cytoskeleton organization"/>
    <property type="evidence" value="ECO:0007669"/>
    <property type="project" value="EnsemblFungi"/>
</dbReference>
<feature type="domain" description="Serine/threonine specific protein phosphatases" evidence="8">
    <location>
        <begin position="190"/>
        <end position="195"/>
    </location>
</feature>
<reference evidence="9 10" key="1">
    <citation type="journal article" date="2016" name="Genome Biol. Evol.">
        <title>Divergent and convergent evolution of fungal pathogenicity.</title>
        <authorList>
            <person name="Shang Y."/>
            <person name="Xiao G."/>
            <person name="Zheng P."/>
            <person name="Cen K."/>
            <person name="Zhan S."/>
            <person name="Wang C."/>
        </authorList>
    </citation>
    <scope>NUCLEOTIDE SEQUENCE [LARGE SCALE GENOMIC DNA]</scope>
    <source>
        <strain evidence="9 10">RCEF 2490</strain>
    </source>
</reference>
<organism evidence="9 10">
    <name type="scientific">Moelleriella libera RCEF 2490</name>
    <dbReference type="NCBI Taxonomy" id="1081109"/>
    <lineage>
        <taxon>Eukaryota</taxon>
        <taxon>Fungi</taxon>
        <taxon>Dikarya</taxon>
        <taxon>Ascomycota</taxon>
        <taxon>Pezizomycotina</taxon>
        <taxon>Sordariomycetes</taxon>
        <taxon>Hypocreomycetidae</taxon>
        <taxon>Hypocreales</taxon>
        <taxon>Clavicipitaceae</taxon>
        <taxon>Moelleriella</taxon>
    </lineage>
</organism>
<dbReference type="SMART" id="SM00156">
    <property type="entry name" value="PP2Ac"/>
    <property type="match status" value="1"/>
</dbReference>
<dbReference type="InterPro" id="IPR029052">
    <property type="entry name" value="Metallo-depent_PP-like"/>
</dbReference>
<gene>
    <name evidence="9" type="ORF">AAL_06757</name>
</gene>
<evidence type="ECO:0000256" key="7">
    <source>
        <dbReference type="SAM" id="MobiDB-lite"/>
    </source>
</evidence>
<dbReference type="PROSITE" id="PS00125">
    <property type="entry name" value="SER_THR_PHOSPHATASE"/>
    <property type="match status" value="1"/>
</dbReference>
<protein>
    <recommendedName>
        <fullName evidence="6">Serine/threonine-protein phosphatase</fullName>
        <ecNumber evidence="6">3.1.3.16</ecNumber>
    </recommendedName>
</protein>
<dbReference type="AlphaFoldDB" id="A0A167YM93"/>
<keyword evidence="1" id="KW-0479">Metal-binding</keyword>
<feature type="region of interest" description="Disordered" evidence="7">
    <location>
        <begin position="87"/>
        <end position="146"/>
    </location>
</feature>
<dbReference type="SUPFAM" id="SSF56300">
    <property type="entry name" value="Metallo-dependent phosphatases"/>
    <property type="match status" value="1"/>
</dbReference>
<dbReference type="GO" id="GO:0004722">
    <property type="term" value="F:protein serine/threonine phosphatase activity"/>
    <property type="evidence" value="ECO:0007669"/>
    <property type="project" value="UniProtKB-EC"/>
</dbReference>
<evidence type="ECO:0000256" key="3">
    <source>
        <dbReference type="ARBA" id="ARBA00023211"/>
    </source>
</evidence>
<dbReference type="Pfam" id="PF00149">
    <property type="entry name" value="Metallophos"/>
    <property type="match status" value="1"/>
</dbReference>
<feature type="active site" description="Proton donor/acceptor" evidence="5">
    <location>
        <position position="194"/>
    </location>
</feature>
<dbReference type="GO" id="GO:0002098">
    <property type="term" value="P:tRNA wobble uridine modification"/>
    <property type="evidence" value="ECO:0007669"/>
    <property type="project" value="EnsemblFungi"/>
</dbReference>
<comment type="similarity">
    <text evidence="6">Belongs to the PPP phosphatase family.</text>
</comment>
<dbReference type="GO" id="GO:0060237">
    <property type="term" value="P:regulation of fungal-type cell wall organization"/>
    <property type="evidence" value="ECO:0007669"/>
    <property type="project" value="EnsemblFungi"/>
</dbReference>
<dbReference type="PANTHER" id="PTHR45619">
    <property type="entry name" value="SERINE/THREONINE-PROTEIN PHOSPHATASE PP2A-RELATED"/>
    <property type="match status" value="1"/>
</dbReference>
<evidence type="ECO:0000256" key="5">
    <source>
        <dbReference type="PIRSR" id="PIRSR033096-1"/>
    </source>
</evidence>
<evidence type="ECO:0000256" key="4">
    <source>
        <dbReference type="ARBA" id="ARBA00048336"/>
    </source>
</evidence>
<dbReference type="GO" id="GO:0046872">
    <property type="term" value="F:metal ion binding"/>
    <property type="evidence" value="ECO:0007669"/>
    <property type="project" value="UniProtKB-KW"/>
</dbReference>